<sequence>MKTSQTNHTKGWTADNFLLLEETNTPCELINGEIIMSPSPLLLHQLVSGNLYDVLKIEARRTGGRAIYSPIDFHIDNRNVFQPDLIFVRKENLHALSLRGVTGVPDLVVEIMSPPNAHIDKNFKKKTYLDIGISEYWIVDPVRRVLEIFTPQSGPAQPKFRLVERGEISSTILSHLKLRFEDLFIDTEIE</sequence>
<dbReference type="RefSeq" id="WP_202012589.1">
    <property type="nucleotide sequence ID" value="NZ_JAERRB010000006.1"/>
</dbReference>
<proteinExistence type="predicted"/>
<dbReference type="CDD" id="cd06260">
    <property type="entry name" value="DUF820-like"/>
    <property type="match status" value="1"/>
</dbReference>
<comment type="caution">
    <text evidence="2">The sequence shown here is derived from an EMBL/GenBank/DDBJ whole genome shotgun (WGS) entry which is preliminary data.</text>
</comment>
<dbReference type="SUPFAM" id="SSF52980">
    <property type="entry name" value="Restriction endonuclease-like"/>
    <property type="match status" value="1"/>
</dbReference>
<evidence type="ECO:0000259" key="1">
    <source>
        <dbReference type="Pfam" id="PF05685"/>
    </source>
</evidence>
<dbReference type="Proteomes" id="UP000613030">
    <property type="component" value="Unassembled WGS sequence"/>
</dbReference>
<protein>
    <submittedName>
        <fullName evidence="2">Uma2 family endonuclease</fullName>
    </submittedName>
</protein>
<dbReference type="Gene3D" id="3.90.1570.10">
    <property type="entry name" value="tt1808, chain A"/>
    <property type="match status" value="1"/>
</dbReference>
<dbReference type="Pfam" id="PF05685">
    <property type="entry name" value="Uma2"/>
    <property type="match status" value="1"/>
</dbReference>
<feature type="domain" description="Putative restriction endonuclease" evidence="1">
    <location>
        <begin position="16"/>
        <end position="165"/>
    </location>
</feature>
<keyword evidence="2" id="KW-0540">Nuclease</keyword>
<dbReference type="GO" id="GO:0004519">
    <property type="term" value="F:endonuclease activity"/>
    <property type="evidence" value="ECO:0007669"/>
    <property type="project" value="UniProtKB-KW"/>
</dbReference>
<name>A0ABS1KV59_9BACT</name>
<keyword evidence="2" id="KW-0378">Hydrolase</keyword>
<accession>A0ABS1KV59</accession>
<keyword evidence="2" id="KW-0255">Endonuclease</keyword>
<evidence type="ECO:0000313" key="3">
    <source>
        <dbReference type="Proteomes" id="UP000613030"/>
    </source>
</evidence>
<keyword evidence="3" id="KW-1185">Reference proteome</keyword>
<reference evidence="2 3" key="1">
    <citation type="submission" date="2021-01" db="EMBL/GenBank/DDBJ databases">
        <title>Chryseolinea sp. Jin1 Genome sequencing and assembly.</title>
        <authorList>
            <person name="Kim I."/>
        </authorList>
    </citation>
    <scope>NUCLEOTIDE SEQUENCE [LARGE SCALE GENOMIC DNA]</scope>
    <source>
        <strain evidence="2 3">Jin1</strain>
    </source>
</reference>
<dbReference type="InterPro" id="IPR011335">
    <property type="entry name" value="Restrct_endonuc-II-like"/>
</dbReference>
<dbReference type="PANTHER" id="PTHR34107">
    <property type="entry name" value="SLL0198 PROTEIN-RELATED"/>
    <property type="match status" value="1"/>
</dbReference>
<dbReference type="InterPro" id="IPR008538">
    <property type="entry name" value="Uma2"/>
</dbReference>
<organism evidence="2 3">
    <name type="scientific">Chryseolinea lacunae</name>
    <dbReference type="NCBI Taxonomy" id="2801331"/>
    <lineage>
        <taxon>Bacteria</taxon>
        <taxon>Pseudomonadati</taxon>
        <taxon>Bacteroidota</taxon>
        <taxon>Cytophagia</taxon>
        <taxon>Cytophagales</taxon>
        <taxon>Fulvivirgaceae</taxon>
        <taxon>Chryseolinea</taxon>
    </lineage>
</organism>
<dbReference type="PANTHER" id="PTHR34107:SF4">
    <property type="entry name" value="SLL1222 PROTEIN"/>
    <property type="match status" value="1"/>
</dbReference>
<dbReference type="EMBL" id="JAERRB010000006">
    <property type="protein sequence ID" value="MBL0743336.1"/>
    <property type="molecule type" value="Genomic_DNA"/>
</dbReference>
<gene>
    <name evidence="2" type="ORF">JI741_19040</name>
</gene>
<evidence type="ECO:0000313" key="2">
    <source>
        <dbReference type="EMBL" id="MBL0743336.1"/>
    </source>
</evidence>
<dbReference type="InterPro" id="IPR012296">
    <property type="entry name" value="Nuclease_put_TT1808"/>
</dbReference>